<organism evidence="15 16">
    <name type="scientific">Oryzias sinensis</name>
    <name type="common">Chinese medaka</name>
    <dbReference type="NCBI Taxonomy" id="183150"/>
    <lineage>
        <taxon>Eukaryota</taxon>
        <taxon>Metazoa</taxon>
        <taxon>Chordata</taxon>
        <taxon>Craniata</taxon>
        <taxon>Vertebrata</taxon>
        <taxon>Euteleostomi</taxon>
        <taxon>Actinopterygii</taxon>
        <taxon>Neopterygii</taxon>
        <taxon>Teleostei</taxon>
        <taxon>Neoteleostei</taxon>
        <taxon>Acanthomorphata</taxon>
        <taxon>Ovalentaria</taxon>
        <taxon>Atherinomorphae</taxon>
        <taxon>Beloniformes</taxon>
        <taxon>Adrianichthyidae</taxon>
        <taxon>Oryziinae</taxon>
        <taxon>Oryzias</taxon>
    </lineage>
</organism>
<dbReference type="GO" id="GO:0000978">
    <property type="term" value="F:RNA polymerase II cis-regulatory region sequence-specific DNA binding"/>
    <property type="evidence" value="ECO:0007669"/>
    <property type="project" value="TreeGrafter"/>
</dbReference>
<dbReference type="Pfam" id="PF00096">
    <property type="entry name" value="zf-C2H2"/>
    <property type="match status" value="6"/>
</dbReference>
<evidence type="ECO:0000256" key="7">
    <source>
        <dbReference type="ARBA" id="ARBA00023015"/>
    </source>
</evidence>
<dbReference type="GeneTree" id="ENSGT00940000158981"/>
<feature type="domain" description="C2H2-type" evidence="14">
    <location>
        <begin position="281"/>
        <end position="308"/>
    </location>
</feature>
<evidence type="ECO:0000256" key="10">
    <source>
        <dbReference type="ARBA" id="ARBA00023242"/>
    </source>
</evidence>
<dbReference type="PANTHER" id="PTHR24399">
    <property type="entry name" value="ZINC FINGER AND BTB DOMAIN-CONTAINING"/>
    <property type="match status" value="1"/>
</dbReference>
<dbReference type="FunFam" id="3.30.160.60:FF:001732">
    <property type="entry name" value="Zgc:162936"/>
    <property type="match status" value="1"/>
</dbReference>
<dbReference type="GO" id="GO:0002682">
    <property type="term" value="P:regulation of immune system process"/>
    <property type="evidence" value="ECO:0007669"/>
    <property type="project" value="TreeGrafter"/>
</dbReference>
<dbReference type="GO" id="GO:0001227">
    <property type="term" value="F:DNA-binding transcription repressor activity, RNA polymerase II-specific"/>
    <property type="evidence" value="ECO:0007669"/>
    <property type="project" value="TreeGrafter"/>
</dbReference>
<feature type="domain" description="C2H2-type" evidence="14">
    <location>
        <begin position="338"/>
        <end position="365"/>
    </location>
</feature>
<evidence type="ECO:0000256" key="6">
    <source>
        <dbReference type="ARBA" id="ARBA00022833"/>
    </source>
</evidence>
<accession>A0A8C7ZGJ9</accession>
<dbReference type="InterPro" id="IPR011333">
    <property type="entry name" value="SKP1/BTB/POZ_sf"/>
</dbReference>
<dbReference type="PROSITE" id="PS50097">
    <property type="entry name" value="BTB"/>
    <property type="match status" value="1"/>
</dbReference>
<dbReference type="Ensembl" id="ENSOSIT00000045278.1">
    <property type="protein sequence ID" value="ENSOSIP00000043011.1"/>
    <property type="gene ID" value="ENSOSIG00000020694.1"/>
</dbReference>
<dbReference type="SMART" id="SM00355">
    <property type="entry name" value="ZnF_C2H2"/>
    <property type="match status" value="11"/>
</dbReference>
<proteinExistence type="inferred from homology"/>
<evidence type="ECO:0000313" key="16">
    <source>
        <dbReference type="Proteomes" id="UP000694383"/>
    </source>
</evidence>
<reference evidence="15" key="1">
    <citation type="submission" date="2025-08" db="UniProtKB">
        <authorList>
            <consortium name="Ensembl"/>
        </authorList>
    </citation>
    <scope>IDENTIFICATION</scope>
</reference>
<evidence type="ECO:0000259" key="13">
    <source>
        <dbReference type="PROSITE" id="PS50097"/>
    </source>
</evidence>
<feature type="domain" description="C2H2-type" evidence="14">
    <location>
        <begin position="481"/>
        <end position="508"/>
    </location>
</feature>
<keyword evidence="8" id="KW-0238">DNA-binding</keyword>
<feature type="domain" description="C2H2-type" evidence="14">
    <location>
        <begin position="366"/>
        <end position="394"/>
    </location>
</feature>
<dbReference type="InterPro" id="IPR013087">
    <property type="entry name" value="Znf_C2H2_type"/>
</dbReference>
<comment type="subcellular location">
    <subcellularLocation>
        <location evidence="1">Nucleus</location>
    </subcellularLocation>
</comment>
<feature type="domain" description="C2H2-type" evidence="14">
    <location>
        <begin position="566"/>
        <end position="593"/>
    </location>
</feature>
<dbReference type="PANTHER" id="PTHR24399:SF54">
    <property type="entry name" value="GASTRULA ZINC FINGER PROTEIN XLCGF26.1-LIKE-RELATED"/>
    <property type="match status" value="1"/>
</dbReference>
<keyword evidence="10" id="KW-0539">Nucleus</keyword>
<dbReference type="GO" id="GO:0005694">
    <property type="term" value="C:chromosome"/>
    <property type="evidence" value="ECO:0007669"/>
    <property type="project" value="UniProtKB-ARBA"/>
</dbReference>
<name>A0A8C7ZGJ9_9TELE</name>
<keyword evidence="3" id="KW-0479">Metal-binding</keyword>
<dbReference type="FunFam" id="3.30.160.60:FF:001370">
    <property type="entry name" value="Zinc finger protein"/>
    <property type="match status" value="1"/>
</dbReference>
<dbReference type="InterPro" id="IPR000210">
    <property type="entry name" value="BTB/POZ_dom"/>
</dbReference>
<dbReference type="GO" id="GO:0008270">
    <property type="term" value="F:zinc ion binding"/>
    <property type="evidence" value="ECO:0007669"/>
    <property type="project" value="UniProtKB-KW"/>
</dbReference>
<dbReference type="SUPFAM" id="SSF54695">
    <property type="entry name" value="POZ domain"/>
    <property type="match status" value="1"/>
</dbReference>
<dbReference type="PROSITE" id="PS00028">
    <property type="entry name" value="ZINC_FINGER_C2H2_1"/>
    <property type="match status" value="9"/>
</dbReference>
<dbReference type="SMART" id="SM00225">
    <property type="entry name" value="BTB"/>
    <property type="match status" value="1"/>
</dbReference>
<protein>
    <submittedName>
        <fullName evidence="15">Zinc finger and BTB domain containing 48</fullName>
    </submittedName>
</protein>
<dbReference type="Pfam" id="PF00651">
    <property type="entry name" value="BTB"/>
    <property type="match status" value="1"/>
</dbReference>
<evidence type="ECO:0000256" key="11">
    <source>
        <dbReference type="PROSITE-ProRule" id="PRU00042"/>
    </source>
</evidence>
<dbReference type="FunFam" id="3.30.160.60:FF:001117">
    <property type="entry name" value="Zinc finger and BTB domain containing 48"/>
    <property type="match status" value="1"/>
</dbReference>
<evidence type="ECO:0000256" key="8">
    <source>
        <dbReference type="ARBA" id="ARBA00023125"/>
    </source>
</evidence>
<dbReference type="InterPro" id="IPR036236">
    <property type="entry name" value="Znf_C2H2_sf"/>
</dbReference>
<dbReference type="GO" id="GO:0005654">
    <property type="term" value="C:nucleoplasm"/>
    <property type="evidence" value="ECO:0007669"/>
    <property type="project" value="TreeGrafter"/>
</dbReference>
<feature type="domain" description="C2H2-type" evidence="14">
    <location>
        <begin position="509"/>
        <end position="537"/>
    </location>
</feature>
<keyword evidence="9" id="KW-0804">Transcription</keyword>
<dbReference type="SUPFAM" id="SSF57667">
    <property type="entry name" value="beta-beta-alpha zinc fingers"/>
    <property type="match status" value="6"/>
</dbReference>
<feature type="domain" description="C2H2-type" evidence="14">
    <location>
        <begin position="395"/>
        <end position="423"/>
    </location>
</feature>
<evidence type="ECO:0000256" key="5">
    <source>
        <dbReference type="ARBA" id="ARBA00022771"/>
    </source>
</evidence>
<dbReference type="GO" id="GO:0001817">
    <property type="term" value="P:regulation of cytokine production"/>
    <property type="evidence" value="ECO:0007669"/>
    <property type="project" value="TreeGrafter"/>
</dbReference>
<evidence type="ECO:0000259" key="14">
    <source>
        <dbReference type="PROSITE" id="PS50157"/>
    </source>
</evidence>
<dbReference type="Gene3D" id="3.30.160.60">
    <property type="entry name" value="Classic Zinc Finger"/>
    <property type="match status" value="10"/>
</dbReference>
<evidence type="ECO:0000256" key="12">
    <source>
        <dbReference type="SAM" id="MobiDB-lite"/>
    </source>
</evidence>
<feature type="domain" description="C2H2-type" evidence="14">
    <location>
        <begin position="538"/>
        <end position="565"/>
    </location>
</feature>
<feature type="region of interest" description="Disordered" evidence="12">
    <location>
        <begin position="169"/>
        <end position="188"/>
    </location>
</feature>
<evidence type="ECO:0000256" key="9">
    <source>
        <dbReference type="ARBA" id="ARBA00023163"/>
    </source>
</evidence>
<evidence type="ECO:0000256" key="3">
    <source>
        <dbReference type="ARBA" id="ARBA00022723"/>
    </source>
</evidence>
<dbReference type="FunFam" id="3.30.160.60:FF:000100">
    <property type="entry name" value="Zinc finger 45-like"/>
    <property type="match status" value="1"/>
</dbReference>
<dbReference type="FunFam" id="3.30.160.60:FF:003506">
    <property type="entry name" value="Zinc finger and BTB domain containing 48"/>
    <property type="match status" value="1"/>
</dbReference>
<dbReference type="FunFam" id="3.30.160.60:FF:000809">
    <property type="entry name" value="Zinc finger and BTB domain-containing 48"/>
    <property type="match status" value="1"/>
</dbReference>
<dbReference type="Gene3D" id="3.30.710.10">
    <property type="entry name" value="Potassium Channel Kv1.1, Chain A"/>
    <property type="match status" value="1"/>
</dbReference>
<dbReference type="FunFam" id="3.30.160.60:FF:002731">
    <property type="entry name" value="Zinc finger and BTB domain containing 48"/>
    <property type="match status" value="1"/>
</dbReference>
<evidence type="ECO:0000256" key="2">
    <source>
        <dbReference type="ARBA" id="ARBA00006991"/>
    </source>
</evidence>
<feature type="domain" description="C2H2-type" evidence="14">
    <location>
        <begin position="424"/>
        <end position="452"/>
    </location>
</feature>
<dbReference type="GO" id="GO:0045893">
    <property type="term" value="P:positive regulation of DNA-templated transcription"/>
    <property type="evidence" value="ECO:0007669"/>
    <property type="project" value="UniProtKB-ARBA"/>
</dbReference>
<keyword evidence="6" id="KW-0862">Zinc</keyword>
<feature type="domain" description="BTB" evidence="13">
    <location>
        <begin position="26"/>
        <end position="91"/>
    </location>
</feature>
<keyword evidence="5 11" id="KW-0863">Zinc-finger</keyword>
<keyword evidence="7" id="KW-0805">Transcription regulation</keyword>
<comment type="similarity">
    <text evidence="2">Belongs to the krueppel C2H2-type zinc-finger protein family.</text>
</comment>
<dbReference type="AlphaFoldDB" id="A0A8C7ZGJ9"/>
<keyword evidence="4" id="KW-0677">Repeat</keyword>
<sequence length="644" mass="72370">MRAAESHHARRVLSSLNQQRATGRFCDAVLNVGQGELYLAHHSVLACFSELFKPSDNPASLSIEVSLNGCPGDGLQLLLNFIYTGNLKLDLTNLEKVTQAASSLCVPEVLALCQQFKETSVDLVKRKRGRPRKSETSKALNEDLLPSASEDVSSLDFASFATGTRATTTRSGRVVKGPKRLVSDGSPDSENTMVVVTAVEEEAAENLCPEVAETQDAVLQLDTHRNGEDDEDFECVAVDTDEEYAPVSEATPSAQLVAKNPKAESKTSVDAVEADSRTDSVSCATCHKSFKSKYYLKVHNRRHTGEKPFTCQKCDKKYLRKESLFLHETRGCPIEQKHSCLLCPSSFDTKAELSSHIVSHTGQMPYRCLTCHEQFMYKNSLTMHMMKVHGHPKPHACSQCPKTFLTRTVLRVHEATRHRGEKPFVCEECGHRASSRNGLQMHIKAIHRNERPFVCNLCGHAFSQKNNLNMHLRIHSGERPYQCHLCGKTFRTQASLDKHYRTHTGERPFTCDVCEKRFTEKGALLRHKASKHEEGRPHCCHICGKTFKAKEQMRVHLRRHKGVRNFECSDCGYKFTRQAHLRRHSQIHKRTENYNPRQRKLRNVIIQDEGEAANPGEAPNVIDASSDSTDLLSDLGSIRIVTVE</sequence>
<reference evidence="15" key="2">
    <citation type="submission" date="2025-09" db="UniProtKB">
        <authorList>
            <consortium name="Ensembl"/>
        </authorList>
    </citation>
    <scope>IDENTIFICATION</scope>
</reference>
<dbReference type="Proteomes" id="UP000694383">
    <property type="component" value="Unplaced"/>
</dbReference>
<dbReference type="FunFam" id="3.30.160.60:FF:000446">
    <property type="entry name" value="Zinc finger protein"/>
    <property type="match status" value="1"/>
</dbReference>
<evidence type="ECO:0000313" key="15">
    <source>
        <dbReference type="Ensembl" id="ENSOSIP00000043011.1"/>
    </source>
</evidence>
<evidence type="ECO:0000256" key="1">
    <source>
        <dbReference type="ARBA" id="ARBA00004123"/>
    </source>
</evidence>
<keyword evidence="16" id="KW-1185">Reference proteome</keyword>
<dbReference type="PROSITE" id="PS50157">
    <property type="entry name" value="ZINC_FINGER_C2H2_2"/>
    <property type="match status" value="10"/>
</dbReference>
<feature type="domain" description="C2H2-type" evidence="14">
    <location>
        <begin position="453"/>
        <end position="480"/>
    </location>
</feature>
<evidence type="ECO:0000256" key="4">
    <source>
        <dbReference type="ARBA" id="ARBA00022737"/>
    </source>
</evidence>